<proteinExistence type="predicted"/>
<dbReference type="PANTHER" id="PTHR33204">
    <property type="entry name" value="TRANSCRIPTIONAL REGULATOR, MARR FAMILY"/>
    <property type="match status" value="1"/>
</dbReference>
<gene>
    <name evidence="5" type="ORF">CMV30_13435</name>
</gene>
<evidence type="ECO:0000256" key="3">
    <source>
        <dbReference type="ARBA" id="ARBA00023163"/>
    </source>
</evidence>
<protein>
    <submittedName>
        <fullName evidence="5">Transcriptional regulator</fullName>
    </submittedName>
</protein>
<evidence type="ECO:0000313" key="6">
    <source>
        <dbReference type="Proteomes" id="UP000217265"/>
    </source>
</evidence>
<dbReference type="GO" id="GO:0003677">
    <property type="term" value="F:DNA binding"/>
    <property type="evidence" value="ECO:0007669"/>
    <property type="project" value="UniProtKB-KW"/>
</dbReference>
<evidence type="ECO:0000256" key="1">
    <source>
        <dbReference type="ARBA" id="ARBA00023015"/>
    </source>
</evidence>
<dbReference type="KEGG" id="vbh:CMV30_13435"/>
<evidence type="ECO:0000259" key="4">
    <source>
        <dbReference type="PROSITE" id="PS51118"/>
    </source>
</evidence>
<keyword evidence="3" id="KW-0804">Transcription</keyword>
<dbReference type="EMBL" id="CP023344">
    <property type="protein sequence ID" value="ATC64888.1"/>
    <property type="molecule type" value="Genomic_DNA"/>
</dbReference>
<dbReference type="InterPro" id="IPR002577">
    <property type="entry name" value="HTH_HxlR"/>
</dbReference>
<keyword evidence="2" id="KW-0238">DNA-binding</keyword>
<dbReference type="AlphaFoldDB" id="A0A290QHS1"/>
<sequence>MASKHLSVSERSAYQRLEDVVGCKWSAAVVGALQRGVNRPGKLERYIPGISTKVLTERLRKLLDYGLITREEHAGAVQHVEYALTPTGKKLARIIEQLHELQGEHGKGAGGAKKKESAS</sequence>
<feature type="domain" description="HTH hxlR-type" evidence="4">
    <location>
        <begin position="12"/>
        <end position="110"/>
    </location>
</feature>
<dbReference type="InterPro" id="IPR036390">
    <property type="entry name" value="WH_DNA-bd_sf"/>
</dbReference>
<dbReference type="RefSeq" id="WP_096056519.1">
    <property type="nucleotide sequence ID" value="NZ_CP023344.1"/>
</dbReference>
<dbReference type="PROSITE" id="PS51118">
    <property type="entry name" value="HTH_HXLR"/>
    <property type="match status" value="1"/>
</dbReference>
<dbReference type="Gene3D" id="1.10.10.10">
    <property type="entry name" value="Winged helix-like DNA-binding domain superfamily/Winged helix DNA-binding domain"/>
    <property type="match status" value="1"/>
</dbReference>
<dbReference type="OrthoDB" id="9791143at2"/>
<reference evidence="5 6" key="1">
    <citation type="submission" date="2017-09" db="EMBL/GenBank/DDBJ databases">
        <title>Complete genome sequence of Verrucomicrobial strain HZ-65, isolated from freshwater.</title>
        <authorList>
            <person name="Choi A."/>
        </authorList>
    </citation>
    <scope>NUCLEOTIDE SEQUENCE [LARGE SCALE GENOMIC DNA]</scope>
    <source>
        <strain evidence="5 6">HZ-65</strain>
    </source>
</reference>
<keyword evidence="1" id="KW-0805">Transcription regulation</keyword>
<organism evidence="5 6">
    <name type="scientific">Nibricoccus aquaticus</name>
    <dbReference type="NCBI Taxonomy" id="2576891"/>
    <lineage>
        <taxon>Bacteria</taxon>
        <taxon>Pseudomonadati</taxon>
        <taxon>Verrucomicrobiota</taxon>
        <taxon>Opitutia</taxon>
        <taxon>Opitutales</taxon>
        <taxon>Opitutaceae</taxon>
        <taxon>Nibricoccus</taxon>
    </lineage>
</organism>
<dbReference type="Pfam" id="PF01638">
    <property type="entry name" value="HxlR"/>
    <property type="match status" value="1"/>
</dbReference>
<evidence type="ECO:0000256" key="2">
    <source>
        <dbReference type="ARBA" id="ARBA00023125"/>
    </source>
</evidence>
<keyword evidence="6" id="KW-1185">Reference proteome</keyword>
<accession>A0A290QHS1</accession>
<dbReference type="SUPFAM" id="SSF46785">
    <property type="entry name" value="Winged helix' DNA-binding domain"/>
    <property type="match status" value="1"/>
</dbReference>
<dbReference type="PANTHER" id="PTHR33204:SF37">
    <property type="entry name" value="HTH-TYPE TRANSCRIPTIONAL REGULATOR YODB"/>
    <property type="match status" value="1"/>
</dbReference>
<dbReference type="InterPro" id="IPR036388">
    <property type="entry name" value="WH-like_DNA-bd_sf"/>
</dbReference>
<dbReference type="Proteomes" id="UP000217265">
    <property type="component" value="Chromosome"/>
</dbReference>
<name>A0A290QHS1_9BACT</name>
<evidence type="ECO:0000313" key="5">
    <source>
        <dbReference type="EMBL" id="ATC64888.1"/>
    </source>
</evidence>